<dbReference type="Pfam" id="PF01381">
    <property type="entry name" value="HTH_3"/>
    <property type="match status" value="1"/>
</dbReference>
<evidence type="ECO:0000256" key="5">
    <source>
        <dbReference type="ARBA" id="ARBA00022723"/>
    </source>
</evidence>
<name>A0ABX1SZG7_9BIFI</name>
<organism evidence="11 12">
    <name type="scientific">Bifidobacterium panos</name>
    <dbReference type="NCBI Taxonomy" id="2675321"/>
    <lineage>
        <taxon>Bacteria</taxon>
        <taxon>Bacillati</taxon>
        <taxon>Actinomycetota</taxon>
        <taxon>Actinomycetes</taxon>
        <taxon>Bifidobacteriales</taxon>
        <taxon>Bifidobacteriaceae</taxon>
        <taxon>Bifidobacterium</taxon>
    </lineage>
</organism>
<keyword evidence="7" id="KW-0067">ATP-binding</keyword>
<dbReference type="InterPro" id="IPR010982">
    <property type="entry name" value="Lambda_DNA-bd_dom_sf"/>
</dbReference>
<keyword evidence="3" id="KW-0808">Transferase</keyword>
<dbReference type="SUPFAM" id="SSF47413">
    <property type="entry name" value="lambda repressor-like DNA-binding domains"/>
    <property type="match status" value="1"/>
</dbReference>
<dbReference type="EMBL" id="JAAIIJ010000016">
    <property type="protein sequence ID" value="NMN02212.1"/>
    <property type="molecule type" value="Genomic_DNA"/>
</dbReference>
<dbReference type="CDD" id="cd05403">
    <property type="entry name" value="NT_KNTase_like"/>
    <property type="match status" value="1"/>
</dbReference>
<proteinExistence type="inferred from homology"/>
<dbReference type="PANTHER" id="PTHR33571">
    <property type="entry name" value="SSL8005 PROTEIN"/>
    <property type="match status" value="1"/>
</dbReference>
<dbReference type="RefSeq" id="WP_172145182.1">
    <property type="nucleotide sequence ID" value="NZ_JAAIIJ010000016.1"/>
</dbReference>
<dbReference type="Proteomes" id="UP000553756">
    <property type="component" value="Unassembled WGS sequence"/>
</dbReference>
<comment type="cofactor">
    <cofactor evidence="1">
        <name>Mg(2+)</name>
        <dbReference type="ChEBI" id="CHEBI:18420"/>
    </cofactor>
</comment>
<dbReference type="Pfam" id="PF01909">
    <property type="entry name" value="NTP_transf_2"/>
    <property type="match status" value="1"/>
</dbReference>
<dbReference type="InterPro" id="IPR002934">
    <property type="entry name" value="Polymerase_NTP_transf_dom"/>
</dbReference>
<dbReference type="InterPro" id="IPR001387">
    <property type="entry name" value="Cro/C1-type_HTH"/>
</dbReference>
<evidence type="ECO:0000256" key="7">
    <source>
        <dbReference type="ARBA" id="ARBA00022840"/>
    </source>
</evidence>
<evidence type="ECO:0000256" key="8">
    <source>
        <dbReference type="ARBA" id="ARBA00022842"/>
    </source>
</evidence>
<comment type="caution">
    <text evidence="11">The sequence shown here is derived from an EMBL/GenBank/DDBJ whole genome shotgun (WGS) entry which is preliminary data.</text>
</comment>
<keyword evidence="12" id="KW-1185">Reference proteome</keyword>
<keyword evidence="6" id="KW-0547">Nucleotide-binding</keyword>
<dbReference type="InterPro" id="IPR052038">
    <property type="entry name" value="Type-VII_TA_antitoxin"/>
</dbReference>
<evidence type="ECO:0000313" key="12">
    <source>
        <dbReference type="Proteomes" id="UP000553756"/>
    </source>
</evidence>
<evidence type="ECO:0000256" key="9">
    <source>
        <dbReference type="ARBA" id="ARBA00038276"/>
    </source>
</evidence>
<evidence type="ECO:0000256" key="2">
    <source>
        <dbReference type="ARBA" id="ARBA00022649"/>
    </source>
</evidence>
<dbReference type="CDD" id="cd00093">
    <property type="entry name" value="HTH_XRE"/>
    <property type="match status" value="1"/>
</dbReference>
<evidence type="ECO:0000256" key="1">
    <source>
        <dbReference type="ARBA" id="ARBA00001946"/>
    </source>
</evidence>
<protein>
    <submittedName>
        <fullName evidence="11">Nucleotidyltransferase</fullName>
    </submittedName>
</protein>
<dbReference type="Gene3D" id="1.10.260.40">
    <property type="entry name" value="lambda repressor-like DNA-binding domains"/>
    <property type="match status" value="1"/>
</dbReference>
<keyword evidence="2" id="KW-1277">Toxin-antitoxin system</keyword>
<comment type="similarity">
    <text evidence="9">Belongs to the MntA antitoxin family.</text>
</comment>
<evidence type="ECO:0000256" key="6">
    <source>
        <dbReference type="ARBA" id="ARBA00022741"/>
    </source>
</evidence>
<sequence length="167" mass="18719">MKLIDELKAERVKRGLSQNTVAEAMGTTQSALSRAERNGGNPTQDFLQRYHSALQAIGTNGSVLEIATLKTIISAVARKYGIAEMYLYGSFARGDARPDSDVDLLYVLEPGVRPGMMHMHDFRQELEQQLGREVSLISLRSLERHAQTSRASRRFYNHIQPDMVKVA</sequence>
<gene>
    <name evidence="11" type="ORF">G1C94_0834</name>
</gene>
<evidence type="ECO:0000259" key="10">
    <source>
        <dbReference type="PROSITE" id="PS50943"/>
    </source>
</evidence>
<dbReference type="PANTHER" id="PTHR33571:SF12">
    <property type="entry name" value="BSL3053 PROTEIN"/>
    <property type="match status" value="1"/>
</dbReference>
<reference evidence="11 12" key="1">
    <citation type="submission" date="2020-02" db="EMBL/GenBank/DDBJ databases">
        <title>Characterization of phylogenetic diversity of novel bifidobacterial species isolated in Czech ZOOs.</title>
        <authorList>
            <person name="Lugli G.A."/>
            <person name="Vera N.B."/>
            <person name="Ventura M."/>
        </authorList>
    </citation>
    <scope>NUCLEOTIDE SEQUENCE [LARGE SCALE GENOMIC DNA]</scope>
    <source>
        <strain evidence="11 12">DSM 109963</strain>
    </source>
</reference>
<feature type="domain" description="HTH cro/C1-type" evidence="10">
    <location>
        <begin position="7"/>
        <end position="64"/>
    </location>
</feature>
<evidence type="ECO:0000256" key="4">
    <source>
        <dbReference type="ARBA" id="ARBA00022695"/>
    </source>
</evidence>
<dbReference type="InterPro" id="IPR043519">
    <property type="entry name" value="NT_sf"/>
</dbReference>
<dbReference type="SUPFAM" id="SSF81301">
    <property type="entry name" value="Nucleotidyltransferase"/>
    <property type="match status" value="1"/>
</dbReference>
<keyword evidence="8" id="KW-0460">Magnesium</keyword>
<keyword evidence="4" id="KW-0548">Nucleotidyltransferase</keyword>
<dbReference type="Gene3D" id="3.30.460.10">
    <property type="entry name" value="Beta Polymerase, domain 2"/>
    <property type="match status" value="1"/>
</dbReference>
<dbReference type="SMART" id="SM00530">
    <property type="entry name" value="HTH_XRE"/>
    <property type="match status" value="1"/>
</dbReference>
<accession>A0ABX1SZG7</accession>
<keyword evidence="5" id="KW-0479">Metal-binding</keyword>
<dbReference type="PROSITE" id="PS50943">
    <property type="entry name" value="HTH_CROC1"/>
    <property type="match status" value="1"/>
</dbReference>
<evidence type="ECO:0000256" key="3">
    <source>
        <dbReference type="ARBA" id="ARBA00022679"/>
    </source>
</evidence>
<evidence type="ECO:0000313" key="11">
    <source>
        <dbReference type="EMBL" id="NMN02212.1"/>
    </source>
</evidence>